<evidence type="ECO:0000256" key="1">
    <source>
        <dbReference type="SAM" id="Phobius"/>
    </source>
</evidence>
<feature type="transmembrane region" description="Helical" evidence="1">
    <location>
        <begin position="53"/>
        <end position="73"/>
    </location>
</feature>
<organism evidence="2">
    <name type="scientific">uncultured Adhaeribacter sp</name>
    <dbReference type="NCBI Taxonomy" id="448109"/>
    <lineage>
        <taxon>Bacteria</taxon>
        <taxon>Pseudomonadati</taxon>
        <taxon>Bacteroidota</taxon>
        <taxon>Cytophagia</taxon>
        <taxon>Cytophagales</taxon>
        <taxon>Hymenobacteraceae</taxon>
        <taxon>Adhaeribacter</taxon>
        <taxon>environmental samples</taxon>
    </lineage>
</organism>
<dbReference type="AlphaFoldDB" id="A0A6J4IH85"/>
<keyword evidence="1" id="KW-1133">Transmembrane helix</keyword>
<accession>A0A6J4IH85</accession>
<keyword evidence="1" id="KW-0472">Membrane</keyword>
<name>A0A6J4IH85_9BACT</name>
<dbReference type="EMBL" id="CADCTJ010000577">
    <property type="protein sequence ID" value="CAA9250396.1"/>
    <property type="molecule type" value="Genomic_DNA"/>
</dbReference>
<protein>
    <submittedName>
        <fullName evidence="2">Uncharacterized protein</fullName>
    </submittedName>
</protein>
<evidence type="ECO:0000313" key="2">
    <source>
        <dbReference type="EMBL" id="CAA9250396.1"/>
    </source>
</evidence>
<gene>
    <name evidence="2" type="ORF">AVDCRST_MAG95-1846</name>
</gene>
<keyword evidence="1" id="KW-0812">Transmembrane</keyword>
<sequence length="148" mass="16793">MKQDFKLEDLPKQKIYPVPDGYFEKLPGVIMSRVAPQEVTPVRTWLMGWYAPYRVAFTSAALTFGFAGVFWLAQEQPTGELTNSMAILPQISHTEVIDYVASIETLDSRDLAELNLTETDVSPEFIKATTDDILNILEDQPLEEVYFN</sequence>
<reference evidence="2" key="1">
    <citation type="submission" date="2020-02" db="EMBL/GenBank/DDBJ databases">
        <authorList>
            <person name="Meier V. D."/>
        </authorList>
    </citation>
    <scope>NUCLEOTIDE SEQUENCE</scope>
    <source>
        <strain evidence="2">AVDCRST_MAG95</strain>
    </source>
</reference>
<proteinExistence type="predicted"/>